<dbReference type="Pfam" id="PF00581">
    <property type="entry name" value="Rhodanese"/>
    <property type="match status" value="1"/>
</dbReference>
<comment type="caution">
    <text evidence="8">The sequence shown here is derived from an EMBL/GenBank/DDBJ whole genome shotgun (WGS) entry which is preliminary data.</text>
</comment>
<sequence>MRVIIIGGVAGGMSAATRLRRLDETAEIIVIEQGDYVSFANCGLPYYVGGVIPERQSLLLQTPESLRARFALDVRTRHQAVAIDRAAKTVSIRDTRTRTITHEAYDHLILATGATPRDAFGQIEGGPVVSTLRTIDDVDRITLALQEVPGTGRAAEPKKRAVVAGGGFIGLEAVENLVHRGLDVTLVQHGAHPLSPLDPEMAAVVVDELTARGVDLRMHTSVQSMDADGVHLDDGTIVPADIVIDARGVRPAASIATDAGLATGPTGGIAVDGLQRTNDPRIVAVGDAVEKIDAISAEPTLVTMAGLANRHGRTAADAIAWEHGLLEERPDDAVPAVGTAIVGVFGLAVAMVGWSERRLTDAGRAHRVIHAHPADHASYYPGSERLTMKMLVDPDTDLILGAQVIGRHGADKRIDVIATAMQAGLTASQLSRLELAYAPQFASAKDPVNMLGYIADNAATGLTESIQWHEVDAAVAAGATVIDVRTEAEHAGGSIPGSLNVPVDELRERIDDLPPGELIVHCQVGQRGHTAVRLLRQRGRRARNLDGGYLTWAAGTRMSADARESAGTGIREKEMA</sequence>
<dbReference type="InterPro" id="IPR023753">
    <property type="entry name" value="FAD/NAD-binding_dom"/>
</dbReference>
<evidence type="ECO:0000256" key="5">
    <source>
        <dbReference type="ARBA" id="ARBA00023002"/>
    </source>
</evidence>
<accession>A0ABU8LFI8</accession>
<keyword evidence="9" id="KW-1185">Reference proteome</keyword>
<dbReference type="SUPFAM" id="SSF51905">
    <property type="entry name" value="FAD/NAD(P)-binding domain"/>
    <property type="match status" value="1"/>
</dbReference>
<dbReference type="InterPro" id="IPR001763">
    <property type="entry name" value="Rhodanese-like_dom"/>
</dbReference>
<dbReference type="Gene3D" id="3.50.50.60">
    <property type="entry name" value="FAD/NAD(P)-binding domain"/>
    <property type="match status" value="2"/>
</dbReference>
<dbReference type="RefSeq" id="WP_337332757.1">
    <property type="nucleotide sequence ID" value="NZ_JBBDGM010000010.1"/>
</dbReference>
<evidence type="ECO:0000313" key="8">
    <source>
        <dbReference type="EMBL" id="MEJ1089097.1"/>
    </source>
</evidence>
<dbReference type="Pfam" id="PF07992">
    <property type="entry name" value="Pyr_redox_2"/>
    <property type="match status" value="1"/>
</dbReference>
<keyword evidence="5" id="KW-0560">Oxidoreductase</keyword>
<dbReference type="SUPFAM" id="SSF55424">
    <property type="entry name" value="FAD/NAD-linked reductases, dimerisation (C-terminal) domain"/>
    <property type="match status" value="1"/>
</dbReference>
<dbReference type="PROSITE" id="PS50206">
    <property type="entry name" value="RHODANESE_3"/>
    <property type="match status" value="1"/>
</dbReference>
<evidence type="ECO:0000259" key="7">
    <source>
        <dbReference type="PROSITE" id="PS50206"/>
    </source>
</evidence>
<name>A0ABU8LFI8_9MICO</name>
<protein>
    <submittedName>
        <fullName evidence="8">FAD-dependent oxidoreductase</fullName>
    </submittedName>
</protein>
<dbReference type="Proteomes" id="UP001371224">
    <property type="component" value="Unassembled WGS sequence"/>
</dbReference>
<reference evidence="8 9" key="1">
    <citation type="submission" date="2024-02" db="EMBL/GenBank/DDBJ databases">
        <authorList>
            <person name="Saticioglu I.B."/>
        </authorList>
    </citation>
    <scope>NUCLEOTIDE SEQUENCE [LARGE SCALE GENOMIC DNA]</scope>
    <source>
        <strain evidence="8 9">Mu-80</strain>
    </source>
</reference>
<evidence type="ECO:0000256" key="3">
    <source>
        <dbReference type="ARBA" id="ARBA00022630"/>
    </source>
</evidence>
<dbReference type="InterPro" id="IPR036873">
    <property type="entry name" value="Rhodanese-like_dom_sf"/>
</dbReference>
<gene>
    <name evidence="8" type="ORF">WDU99_12310</name>
</gene>
<evidence type="ECO:0000256" key="2">
    <source>
        <dbReference type="ARBA" id="ARBA00009130"/>
    </source>
</evidence>
<proteinExistence type="inferred from homology"/>
<keyword evidence="3" id="KW-0285">Flavoprotein</keyword>
<dbReference type="InterPro" id="IPR036188">
    <property type="entry name" value="FAD/NAD-bd_sf"/>
</dbReference>
<evidence type="ECO:0000256" key="6">
    <source>
        <dbReference type="ARBA" id="ARBA00023284"/>
    </source>
</evidence>
<dbReference type="PANTHER" id="PTHR43429">
    <property type="entry name" value="PYRIDINE NUCLEOTIDE-DISULFIDE OXIDOREDUCTASE DOMAIN-CONTAINING"/>
    <property type="match status" value="1"/>
</dbReference>
<dbReference type="PANTHER" id="PTHR43429:SF1">
    <property type="entry name" value="NAD(P)H SULFUR OXIDOREDUCTASE (COA-DEPENDENT)"/>
    <property type="match status" value="1"/>
</dbReference>
<dbReference type="Pfam" id="PF02852">
    <property type="entry name" value="Pyr_redox_dim"/>
    <property type="match status" value="1"/>
</dbReference>
<evidence type="ECO:0000313" key="9">
    <source>
        <dbReference type="Proteomes" id="UP001371224"/>
    </source>
</evidence>
<comment type="cofactor">
    <cofactor evidence="1">
        <name>FAD</name>
        <dbReference type="ChEBI" id="CHEBI:57692"/>
    </cofactor>
</comment>
<comment type="similarity">
    <text evidence="2">Belongs to the class-III pyridine nucleotide-disulfide oxidoreductase family.</text>
</comment>
<feature type="domain" description="Rhodanese" evidence="7">
    <location>
        <begin position="475"/>
        <end position="561"/>
    </location>
</feature>
<evidence type="ECO:0000256" key="1">
    <source>
        <dbReference type="ARBA" id="ARBA00001974"/>
    </source>
</evidence>
<dbReference type="SUPFAM" id="SSF52821">
    <property type="entry name" value="Rhodanese/Cell cycle control phosphatase"/>
    <property type="match status" value="1"/>
</dbReference>
<dbReference type="InterPro" id="IPR050260">
    <property type="entry name" value="FAD-bd_OxRdtase"/>
</dbReference>
<dbReference type="InterPro" id="IPR004099">
    <property type="entry name" value="Pyr_nucl-diS_OxRdtase_dimer"/>
</dbReference>
<dbReference type="SMART" id="SM00450">
    <property type="entry name" value="RHOD"/>
    <property type="match status" value="1"/>
</dbReference>
<keyword evidence="6" id="KW-0676">Redox-active center</keyword>
<organism evidence="8 9">
    <name type="scientific">Microbacterium bandirmense</name>
    <dbReference type="NCBI Taxonomy" id="3122050"/>
    <lineage>
        <taxon>Bacteria</taxon>
        <taxon>Bacillati</taxon>
        <taxon>Actinomycetota</taxon>
        <taxon>Actinomycetes</taxon>
        <taxon>Micrococcales</taxon>
        <taxon>Microbacteriaceae</taxon>
        <taxon>Microbacterium</taxon>
    </lineage>
</organism>
<dbReference type="Gene3D" id="3.40.250.10">
    <property type="entry name" value="Rhodanese-like domain"/>
    <property type="match status" value="1"/>
</dbReference>
<dbReference type="InterPro" id="IPR016156">
    <property type="entry name" value="FAD/NAD-linked_Rdtase_dimer_sf"/>
</dbReference>
<keyword evidence="4" id="KW-0274">FAD</keyword>
<dbReference type="PRINTS" id="PR00411">
    <property type="entry name" value="PNDRDTASEI"/>
</dbReference>
<dbReference type="PRINTS" id="PR00368">
    <property type="entry name" value="FADPNR"/>
</dbReference>
<evidence type="ECO:0000256" key="4">
    <source>
        <dbReference type="ARBA" id="ARBA00022827"/>
    </source>
</evidence>
<dbReference type="EMBL" id="JBBDGM010000010">
    <property type="protein sequence ID" value="MEJ1089097.1"/>
    <property type="molecule type" value="Genomic_DNA"/>
</dbReference>